<dbReference type="GO" id="GO:0016874">
    <property type="term" value="F:ligase activity"/>
    <property type="evidence" value="ECO:0007669"/>
    <property type="project" value="UniProtKB-KW"/>
</dbReference>
<feature type="transmembrane region" description="Helical" evidence="5">
    <location>
        <begin position="189"/>
        <end position="208"/>
    </location>
</feature>
<reference evidence="8" key="1">
    <citation type="journal article" date="2019" name="Int. J. Syst. Evol. Microbiol.">
        <title>The Global Catalogue of Microorganisms (GCM) 10K type strain sequencing project: providing services to taxonomists for standard genome sequencing and annotation.</title>
        <authorList>
            <consortium name="The Broad Institute Genomics Platform"/>
            <consortium name="The Broad Institute Genome Sequencing Center for Infectious Disease"/>
            <person name="Wu L."/>
            <person name="Ma J."/>
        </authorList>
    </citation>
    <scope>NUCLEOTIDE SEQUENCE [LARGE SCALE GENOMIC DNA]</scope>
    <source>
        <strain evidence="8">JCM 31202</strain>
    </source>
</reference>
<dbReference type="PROSITE" id="PS51257">
    <property type="entry name" value="PROKAR_LIPOPROTEIN"/>
    <property type="match status" value="1"/>
</dbReference>
<feature type="transmembrane region" description="Helical" evidence="5">
    <location>
        <begin position="37"/>
        <end position="54"/>
    </location>
</feature>
<feature type="transmembrane region" description="Helical" evidence="5">
    <location>
        <begin position="340"/>
        <end position="363"/>
    </location>
</feature>
<dbReference type="Pfam" id="PF04932">
    <property type="entry name" value="Wzy_C"/>
    <property type="match status" value="1"/>
</dbReference>
<proteinExistence type="predicted"/>
<dbReference type="RefSeq" id="WP_378305071.1">
    <property type="nucleotide sequence ID" value="NZ_JBHTJA010000101.1"/>
</dbReference>
<dbReference type="Proteomes" id="UP001596972">
    <property type="component" value="Unassembled WGS sequence"/>
</dbReference>
<name>A0ABW3EZM2_9ACTN</name>
<organism evidence="7 8">
    <name type="scientific">Actinomadura sediminis</name>
    <dbReference type="NCBI Taxonomy" id="1038904"/>
    <lineage>
        <taxon>Bacteria</taxon>
        <taxon>Bacillati</taxon>
        <taxon>Actinomycetota</taxon>
        <taxon>Actinomycetes</taxon>
        <taxon>Streptosporangiales</taxon>
        <taxon>Thermomonosporaceae</taxon>
        <taxon>Actinomadura</taxon>
    </lineage>
</organism>
<keyword evidence="3 5" id="KW-1133">Transmembrane helix</keyword>
<sequence>MTGAWWRRPSWIAAATVACVGAPLGGGAFGPGVQVTPGDVASVVLVATAALLVVRGRTRVPRAALWAFGPLIAALGVTTVCSSDIAASLPGFLRDLQIFVLVPLAVVLVCKDRRDLGIVCGAVLGLGFAEAAYGIWQAATGNGASIGGANIRAVGTFGAIDVMAMSVVAAFAFVLLTAYLLAGVRRTRGTVAAAVAGLAVLGAALVLALSRGTWLALGAAVVLMLVLFDRWLAVRTVACGAALMLLFGVFTGGDSSAVTARARSMVVSVTEPDRSVNDRYHLWAAAQGMWQDAPFTGVGVKNFAEYRDTYAGIELSSGSETHDPVNGYMRQPLLSPHNQYLLILAEQGVVGLAGFAAMLAAIVRGLWLRRRPRDPLWLAAAGAMTFLLINFVYSDLGGPTTVLTAVLLGVAAARAFGPRRPAPALVDRHGFLVHRLEEAP</sequence>
<feature type="domain" description="O-antigen ligase-related" evidence="6">
    <location>
        <begin position="197"/>
        <end position="355"/>
    </location>
</feature>
<evidence type="ECO:0000256" key="1">
    <source>
        <dbReference type="ARBA" id="ARBA00004141"/>
    </source>
</evidence>
<dbReference type="InterPro" id="IPR051533">
    <property type="entry name" value="WaaL-like"/>
</dbReference>
<feature type="transmembrane region" description="Helical" evidence="5">
    <location>
        <begin position="239"/>
        <end position="258"/>
    </location>
</feature>
<feature type="transmembrane region" description="Helical" evidence="5">
    <location>
        <begin position="66"/>
        <end position="86"/>
    </location>
</feature>
<dbReference type="EMBL" id="JBHTJA010000101">
    <property type="protein sequence ID" value="MFD0904817.1"/>
    <property type="molecule type" value="Genomic_DNA"/>
</dbReference>
<keyword evidence="8" id="KW-1185">Reference proteome</keyword>
<dbReference type="PANTHER" id="PTHR37422:SF13">
    <property type="entry name" value="LIPOPOLYSACCHARIDE BIOSYNTHESIS PROTEIN PA4999-RELATED"/>
    <property type="match status" value="1"/>
</dbReference>
<comment type="caution">
    <text evidence="7">The sequence shown here is derived from an EMBL/GenBank/DDBJ whole genome shotgun (WGS) entry which is preliminary data.</text>
</comment>
<protein>
    <submittedName>
        <fullName evidence="7">O-antigen ligase family protein</fullName>
    </submittedName>
</protein>
<feature type="transmembrane region" description="Helical" evidence="5">
    <location>
        <begin position="156"/>
        <end position="182"/>
    </location>
</feature>
<keyword evidence="4 5" id="KW-0472">Membrane</keyword>
<evidence type="ECO:0000256" key="4">
    <source>
        <dbReference type="ARBA" id="ARBA00023136"/>
    </source>
</evidence>
<dbReference type="InterPro" id="IPR007016">
    <property type="entry name" value="O-antigen_ligase-rel_domated"/>
</dbReference>
<evidence type="ECO:0000256" key="2">
    <source>
        <dbReference type="ARBA" id="ARBA00022692"/>
    </source>
</evidence>
<feature type="transmembrane region" description="Helical" evidence="5">
    <location>
        <begin position="92"/>
        <end position="109"/>
    </location>
</feature>
<feature type="transmembrane region" description="Helical" evidence="5">
    <location>
        <begin position="116"/>
        <end position="136"/>
    </location>
</feature>
<dbReference type="PANTHER" id="PTHR37422">
    <property type="entry name" value="TEICHURONIC ACID BIOSYNTHESIS PROTEIN TUAE"/>
    <property type="match status" value="1"/>
</dbReference>
<accession>A0ABW3EZM2</accession>
<keyword evidence="2 5" id="KW-0812">Transmembrane</keyword>
<keyword evidence="7" id="KW-0436">Ligase</keyword>
<evidence type="ECO:0000256" key="5">
    <source>
        <dbReference type="SAM" id="Phobius"/>
    </source>
</evidence>
<evidence type="ECO:0000256" key="3">
    <source>
        <dbReference type="ARBA" id="ARBA00022989"/>
    </source>
</evidence>
<comment type="subcellular location">
    <subcellularLocation>
        <location evidence="1">Membrane</location>
        <topology evidence="1">Multi-pass membrane protein</topology>
    </subcellularLocation>
</comment>
<evidence type="ECO:0000259" key="6">
    <source>
        <dbReference type="Pfam" id="PF04932"/>
    </source>
</evidence>
<gene>
    <name evidence="7" type="ORF">ACFQ11_30855</name>
</gene>
<evidence type="ECO:0000313" key="7">
    <source>
        <dbReference type="EMBL" id="MFD0904817.1"/>
    </source>
</evidence>
<feature type="transmembrane region" description="Helical" evidence="5">
    <location>
        <begin position="375"/>
        <end position="393"/>
    </location>
</feature>
<evidence type="ECO:0000313" key="8">
    <source>
        <dbReference type="Proteomes" id="UP001596972"/>
    </source>
</evidence>